<dbReference type="PANTHER" id="PTHR11941">
    <property type="entry name" value="ENOYL-COA HYDRATASE-RELATED"/>
    <property type="match status" value="1"/>
</dbReference>
<accession>A0A520KYT5</accession>
<evidence type="ECO:0000313" key="2">
    <source>
        <dbReference type="Proteomes" id="UP000320766"/>
    </source>
</evidence>
<keyword evidence="1" id="KW-0413">Isomerase</keyword>
<protein>
    <submittedName>
        <fullName evidence="1">Enoyl-CoA hydratase/isomerase family protein</fullName>
    </submittedName>
</protein>
<dbReference type="Gene3D" id="3.90.226.10">
    <property type="entry name" value="2-enoyl-CoA Hydratase, Chain A, domain 1"/>
    <property type="match status" value="1"/>
</dbReference>
<proteinExistence type="predicted"/>
<organism evidence="1 2">
    <name type="scientific">Candidatus Methanolliviera hydrocarbonicum</name>
    <dbReference type="NCBI Taxonomy" id="2491085"/>
    <lineage>
        <taxon>Archaea</taxon>
        <taxon>Methanobacteriati</taxon>
        <taxon>Methanobacteriota</taxon>
        <taxon>Candidatus Methanoliparia</taxon>
        <taxon>Candidatus Methanoliparales</taxon>
        <taxon>Candidatus Methanollivieraceae</taxon>
        <taxon>Candidatus Methanolliviera</taxon>
    </lineage>
</organism>
<dbReference type="InterPro" id="IPR001753">
    <property type="entry name" value="Enoyl-CoA_hydra/iso"/>
</dbReference>
<sequence length="255" mass="28239">MYAKDILYEKKDSVAVMKFNRPEKKNALSLELIEDLRGALEKADSDDDVRVVVITGVGDSFSSGADLSDPRTLNMIEQEFEVSSGRSTMIKLIDLEKPTIAAVNGHALGHGAEYALMCDIIIASDRAIFGFIGPRRGMTCPYAMIRLADEIGRAKAKELILTCDRISAEEALRIGLVNRVVPHEELMDVVFELALKIKRSAPLAVKLTKKAINRGLGGYEHSKMALEEAINGGDMIEGAMAFMERREPIWDKRNR</sequence>
<gene>
    <name evidence="1" type="ORF">EF807_00590</name>
</gene>
<dbReference type="CDD" id="cd06558">
    <property type="entry name" value="crotonase-like"/>
    <property type="match status" value="1"/>
</dbReference>
<reference evidence="1 2" key="1">
    <citation type="journal article" date="2019" name="Nat. Microbiol.">
        <title>Wide diversity of methane and short-chain alkane metabolisms in uncultured archaea.</title>
        <authorList>
            <person name="Borrel G."/>
            <person name="Adam P.S."/>
            <person name="McKay L.J."/>
            <person name="Chen L.X."/>
            <person name="Sierra-Garcia I.N."/>
            <person name="Sieber C.M."/>
            <person name="Letourneur Q."/>
            <person name="Ghozlane A."/>
            <person name="Andersen G.L."/>
            <person name="Li W.J."/>
            <person name="Hallam S.J."/>
            <person name="Muyzer G."/>
            <person name="de Oliveira V.M."/>
            <person name="Inskeep W.P."/>
            <person name="Banfield J.F."/>
            <person name="Gribaldo S."/>
        </authorList>
    </citation>
    <scope>NUCLEOTIDE SEQUENCE [LARGE SCALE GENOMIC DNA]</scope>
    <source>
        <strain evidence="1">NM1b</strain>
    </source>
</reference>
<dbReference type="GO" id="GO:0016853">
    <property type="term" value="F:isomerase activity"/>
    <property type="evidence" value="ECO:0007669"/>
    <property type="project" value="UniProtKB-KW"/>
</dbReference>
<evidence type="ECO:0000313" key="1">
    <source>
        <dbReference type="EMBL" id="RZN73489.1"/>
    </source>
</evidence>
<dbReference type="Pfam" id="PF00378">
    <property type="entry name" value="ECH_1"/>
    <property type="match status" value="1"/>
</dbReference>
<dbReference type="PANTHER" id="PTHR11941:SF54">
    <property type="entry name" value="ENOYL-COA HYDRATASE, MITOCHONDRIAL"/>
    <property type="match status" value="1"/>
</dbReference>
<dbReference type="AlphaFoldDB" id="A0A520KYT5"/>
<dbReference type="SUPFAM" id="SSF52096">
    <property type="entry name" value="ClpP/crotonase"/>
    <property type="match status" value="1"/>
</dbReference>
<dbReference type="InterPro" id="IPR029045">
    <property type="entry name" value="ClpP/crotonase-like_dom_sf"/>
</dbReference>
<dbReference type="EMBL" id="RXIL01000009">
    <property type="protein sequence ID" value="RZN73489.1"/>
    <property type="molecule type" value="Genomic_DNA"/>
</dbReference>
<comment type="caution">
    <text evidence="1">The sequence shown here is derived from an EMBL/GenBank/DDBJ whole genome shotgun (WGS) entry which is preliminary data.</text>
</comment>
<name>A0A520KYT5_9EURY</name>
<dbReference type="Proteomes" id="UP000320766">
    <property type="component" value="Unassembled WGS sequence"/>
</dbReference>
<dbReference type="GO" id="GO:0006635">
    <property type="term" value="P:fatty acid beta-oxidation"/>
    <property type="evidence" value="ECO:0007669"/>
    <property type="project" value="TreeGrafter"/>
</dbReference>